<evidence type="ECO:0000313" key="4">
    <source>
        <dbReference type="EMBL" id="SHG09415.1"/>
    </source>
</evidence>
<name>A0A1M5H0G8_9BACT</name>
<proteinExistence type="predicted"/>
<evidence type="ECO:0000313" key="5">
    <source>
        <dbReference type="Proteomes" id="UP000184480"/>
    </source>
</evidence>
<dbReference type="RefSeq" id="WP_062183271.1">
    <property type="nucleotide sequence ID" value="NZ_BBXL01000020.1"/>
</dbReference>
<dbReference type="OrthoDB" id="6307329at2"/>
<accession>A0A1M5H0G8</accession>
<evidence type="ECO:0000259" key="3">
    <source>
        <dbReference type="Pfam" id="PF00535"/>
    </source>
</evidence>
<dbReference type="Proteomes" id="UP000184480">
    <property type="component" value="Unassembled WGS sequence"/>
</dbReference>
<keyword evidence="5" id="KW-1185">Reference proteome</keyword>
<organism evidence="4 5">
    <name type="scientific">Dysgonomonas macrotermitis</name>
    <dbReference type="NCBI Taxonomy" id="1346286"/>
    <lineage>
        <taxon>Bacteria</taxon>
        <taxon>Pseudomonadati</taxon>
        <taxon>Bacteroidota</taxon>
        <taxon>Bacteroidia</taxon>
        <taxon>Bacteroidales</taxon>
        <taxon>Dysgonomonadaceae</taxon>
        <taxon>Dysgonomonas</taxon>
    </lineage>
</organism>
<dbReference type="InterPro" id="IPR029044">
    <property type="entry name" value="Nucleotide-diphossugar_trans"/>
</dbReference>
<evidence type="ECO:0000256" key="2">
    <source>
        <dbReference type="ARBA" id="ARBA00022679"/>
    </source>
</evidence>
<sequence length="327" mass="38014">MTISVILPVYNVEIYLPQCLDSIITQDYLNLEIILINDGSTDSSGMICDSYALKDSRITVIHQQNKGISEARNAGLKYASGDFISFIDSDDWINSGMYSCIMENISDDIDVVYIPHPTPKRVSSIKKLDKKDIQFKFLPHFIGKTRLSLGSMASVWSLFIRRKLVEGLYFSKANFTEDKLYFIETVLRADSLLIIPQKFYNYRENPNSITRKYYKTFVDDVSLINKEITYILEKYKVKTKELENLHNNSILNLYHHLIKNEAENETLVLPNPALAKYYKENDLCELLTWPKTFKALLSKPKFLLIKLGYSDTVLRRKWAKRQKRMGR</sequence>
<dbReference type="Pfam" id="PF00535">
    <property type="entry name" value="Glycos_transf_2"/>
    <property type="match status" value="1"/>
</dbReference>
<dbReference type="GO" id="GO:0016758">
    <property type="term" value="F:hexosyltransferase activity"/>
    <property type="evidence" value="ECO:0007669"/>
    <property type="project" value="UniProtKB-ARBA"/>
</dbReference>
<evidence type="ECO:0000256" key="1">
    <source>
        <dbReference type="ARBA" id="ARBA00022676"/>
    </source>
</evidence>
<dbReference type="Gene3D" id="3.90.550.10">
    <property type="entry name" value="Spore Coat Polysaccharide Biosynthesis Protein SpsA, Chain A"/>
    <property type="match status" value="1"/>
</dbReference>
<feature type="domain" description="Glycosyltransferase 2-like" evidence="3">
    <location>
        <begin position="4"/>
        <end position="144"/>
    </location>
</feature>
<dbReference type="CDD" id="cd00761">
    <property type="entry name" value="Glyco_tranf_GTA_type"/>
    <property type="match status" value="1"/>
</dbReference>
<dbReference type="InterPro" id="IPR001173">
    <property type="entry name" value="Glyco_trans_2-like"/>
</dbReference>
<keyword evidence="1" id="KW-0328">Glycosyltransferase</keyword>
<dbReference type="EMBL" id="FQUC01000015">
    <property type="protein sequence ID" value="SHG09415.1"/>
    <property type="molecule type" value="Genomic_DNA"/>
</dbReference>
<protein>
    <submittedName>
        <fullName evidence="4">Glycosyltransferase involved in cell wall bisynthesis</fullName>
    </submittedName>
</protein>
<gene>
    <name evidence="4" type="ORF">SAMN05444362_11543</name>
</gene>
<keyword evidence="2 4" id="KW-0808">Transferase</keyword>
<dbReference type="SUPFAM" id="SSF53448">
    <property type="entry name" value="Nucleotide-diphospho-sugar transferases"/>
    <property type="match status" value="1"/>
</dbReference>
<dbReference type="PANTHER" id="PTHR22916:SF51">
    <property type="entry name" value="GLYCOSYLTRANSFERASE EPSH-RELATED"/>
    <property type="match status" value="1"/>
</dbReference>
<dbReference type="PANTHER" id="PTHR22916">
    <property type="entry name" value="GLYCOSYLTRANSFERASE"/>
    <property type="match status" value="1"/>
</dbReference>
<reference evidence="5" key="1">
    <citation type="submission" date="2016-11" db="EMBL/GenBank/DDBJ databases">
        <authorList>
            <person name="Varghese N."/>
            <person name="Submissions S."/>
        </authorList>
    </citation>
    <scope>NUCLEOTIDE SEQUENCE [LARGE SCALE GENOMIC DNA]</scope>
    <source>
        <strain evidence="5">DSM 27370</strain>
    </source>
</reference>
<dbReference type="AlphaFoldDB" id="A0A1M5H0G8"/>
<dbReference type="STRING" id="1346286.SAMN05444362_11543"/>